<feature type="domain" description="Guanylate cyclase" evidence="9">
    <location>
        <begin position="1311"/>
        <end position="1442"/>
    </location>
</feature>
<keyword evidence="3" id="KW-0479">Metal-binding</keyword>
<dbReference type="InterPro" id="IPR023214">
    <property type="entry name" value="HAD_sf"/>
</dbReference>
<feature type="transmembrane region" description="Helical" evidence="8">
    <location>
        <begin position="1189"/>
        <end position="1206"/>
    </location>
</feature>
<feature type="domain" description="Guanylate cyclase" evidence="9">
    <location>
        <begin position="1765"/>
        <end position="1939"/>
    </location>
</feature>
<evidence type="ECO:0000256" key="4">
    <source>
        <dbReference type="ARBA" id="ARBA00022842"/>
    </source>
</evidence>
<feature type="transmembrane region" description="Helical" evidence="8">
    <location>
        <begin position="1238"/>
        <end position="1257"/>
    </location>
</feature>
<feature type="transmembrane region" description="Helical" evidence="8">
    <location>
        <begin position="1134"/>
        <end position="1154"/>
    </location>
</feature>
<evidence type="ECO:0000256" key="2">
    <source>
        <dbReference type="ARBA" id="ARBA00022692"/>
    </source>
</evidence>
<feature type="transmembrane region" description="Helical" evidence="8">
    <location>
        <begin position="1552"/>
        <end position="1571"/>
    </location>
</feature>
<feature type="transmembrane region" description="Helical" evidence="8">
    <location>
        <begin position="1583"/>
        <end position="1602"/>
    </location>
</feature>
<evidence type="ECO:0000256" key="1">
    <source>
        <dbReference type="ARBA" id="ARBA00004141"/>
    </source>
</evidence>
<dbReference type="SMART" id="SM00044">
    <property type="entry name" value="CYCc"/>
    <property type="match status" value="2"/>
</dbReference>
<dbReference type="GO" id="GO:0140326">
    <property type="term" value="F:ATPase-coupled intramembrane lipid transporter activity"/>
    <property type="evidence" value="ECO:0007669"/>
    <property type="project" value="TreeGrafter"/>
</dbReference>
<evidence type="ECO:0000313" key="10">
    <source>
        <dbReference type="EMBL" id="RHY50047.1"/>
    </source>
</evidence>
<dbReference type="GO" id="GO:0046872">
    <property type="term" value="F:metal ion binding"/>
    <property type="evidence" value="ECO:0007669"/>
    <property type="project" value="UniProtKB-KW"/>
</dbReference>
<feature type="transmembrane region" description="Helical" evidence="8">
    <location>
        <begin position="358"/>
        <end position="381"/>
    </location>
</feature>
<comment type="subcellular location">
    <subcellularLocation>
        <location evidence="1">Membrane</location>
        <topology evidence="1">Multi-pass membrane protein</topology>
    </subcellularLocation>
</comment>
<dbReference type="InterPro" id="IPR001054">
    <property type="entry name" value="A/G_cyclase"/>
</dbReference>
<dbReference type="GO" id="GO:0016887">
    <property type="term" value="F:ATP hydrolysis activity"/>
    <property type="evidence" value="ECO:0007669"/>
    <property type="project" value="InterPro"/>
</dbReference>
<dbReference type="InterPro" id="IPR029787">
    <property type="entry name" value="Nucleotide_cyclase"/>
</dbReference>
<sequence>MAIVELPQGLKAHAAKKNLERLLSVAPEADRVFFVHDRSRTREHCTGHCQPPYPTNVMRTSKYSVLTFVPHNLLEQFRRVANVYFLVISVLQLTTSSLSPTNTYSTVLPFVIVLAVTMVKDAIEDRRRYVADATVNLLTTHRLVRSSFEVVTWQSLEVGDIVRVMDGDSVPADLLLVVSGESSTEDNAADASQSSAYVDTSGLDGAAHPKLKQCLDNTSSSTTMSLEPYHGRQICCDAPNPSLLVMGGSITNGSGTIEDATKFTIDNVLLRGTMLCRTKWVVGIVLATGHDTKLLQHCQRPMAKFSQIDRVANRCIGALIGVLVVLVTASAAAGQGFLQQPAHVVVTFGLENEPGMQFGSLWITYLILYSHLVPISLYITLDVVKWFQVKQIERDTSMACPVTGRLATANTANLNEDLGQVKCMSVLVQRQGEAQHVLQFACAGLRTLVFASRRITGDEFTSIGKVAISQDRDALVQALEGPSMAILGATGIEDRIQTGVPNCIGMLRQAGLRIWMVTGDKDETAVATASACGLYTTGCAPPAAAASQCQPFLQHHQSLLLSVDGTSVDECLDQITQHRRALKKQGLWNPATVIPTLVVVLHGLALDTIVAANYEVPTDLLLELLVQASIVVACRVTPAQKATLVRLVQMYDPGNVTLAVGDGGNDVPMLQTAHIGVGLYGREGYQTVRAADFAIAEFRFLSSLLLLHGRWNHRRIMHVLLFTLYKNLVLVATVGLFSFFTGFSGQTLIDSSLIVGWNVLFTIAPMFVFGIVDQDITATTVLHFPAIYQEMEPLHARKFLLWAASAVLHSSIILYIMTTSVRGSPSEQGGVFYLGTIVFGATLLSITVKAAMTMHRWHRWQRVHVASLAVGPVLFAVVVWVCSNLYILWPHLQVARDFAGLGTALISHWPSVTLLILVAVSASILPDVAFIVFQRLYYYSNRHVLQEVDSHSNRRSDKPQIVAPCPDTPAASLVVTDPLSDSCGGRSSPQSPAPTPVPTGDIPMSTAPPSSECAILIAQLQRLHATHRADPEDNLLAATDTKMHPTKMAFVGKQRVALESEFDASVVRQERHRVRFYVYVATSLMLASVLLEYFVRPATTFPNFPRVPSPPLVHSEAPPRRPSVRQPDARQEHAMTTSFLVSRLIIVVLALAYAQFTRTSTFSKHYHIAIMVPLAVTGVVVSATITVTGYVSAVLFPIVVLTMLHVQFTAALLLVLGNFAVYVVLQMLFSAGLSPIELGAFTCYIALVVGLAAHGCWRRQYAMRVDFLQHRALAIEEFRAMDMLRSMFPPHVMAKLKAGDAVISEQEPHVTVLFCDVVDLHAFMHDHAPAEVVALLDHIYSLFDEMCGRFGVQKMETVGKTYMACAGMQSDGVDGGQLAALRAACLAQEMLRLMVTCRTPRGTTIPLRIGLHSGRVLSGLVGRKKQQFSLFGDTVNTASRMQSTGLIGAVQVSEATHLHLKSSFSFESRHVDVKGKGPMTTYLLGEPVSDAARQLLRPRPAKPAPAAATAGDRHDVAMAANVHPTWLHFTEPSMEAAFVAATSAARDTTAMYVLYALGLYMGGFALVRDIVLGVDDNRITSDLLVFSVVSRLTMVAATAGVLRWRPAMVLSRTCLVACLCITILASYHIWAVQTCGADRQGDMLALDVVWVMFAVSNSGALVHRAAIGFNVAAWAVSIPVFVLSYTRQGTSDCMYPIILTSCAAIANVTTSRRIEFFNRRVLWLQQRTQLETTKADELLYQRLPQAVVRRMKQGDVVCDEHVNVGILYSDIKGYTSIASKANTEQVIHMLDTTFASFDTLTDKHNVFKLQTIGDAYVVVSGLPYVDAAMPDAGKDGIPKLLRQDTNADAAVCEIQRDQARQQTTTNAPCMRVDLHLQNLLHMALDMIHQVAKVHDPNTNEPLQMRIGIHLGRIYGGVIGNTTLRYDMWGPDVLTANEVESNGVAGKVVVTDAVKAELEALGIECHYHCDIKANVKTYVVQLEPGHDLPRSDSPRRATSTVGSGGTSPAKLRKSY</sequence>
<evidence type="ECO:0000259" key="9">
    <source>
        <dbReference type="PROSITE" id="PS50125"/>
    </source>
</evidence>
<dbReference type="Proteomes" id="UP000283543">
    <property type="component" value="Unassembled WGS sequence"/>
</dbReference>
<dbReference type="PANTHER" id="PTHR24092:SF150">
    <property type="entry name" value="PHOSPHOLIPID-TRANSPORTING ATPASE"/>
    <property type="match status" value="1"/>
</dbReference>
<keyword evidence="6 8" id="KW-0472">Membrane</keyword>
<dbReference type="NCBIfam" id="TIGR01494">
    <property type="entry name" value="ATPase_P-type"/>
    <property type="match status" value="1"/>
</dbReference>
<feature type="transmembrane region" description="Helical" evidence="8">
    <location>
        <begin position="1669"/>
        <end position="1687"/>
    </location>
</feature>
<dbReference type="GO" id="GO:0035556">
    <property type="term" value="P:intracellular signal transduction"/>
    <property type="evidence" value="ECO:0007669"/>
    <property type="project" value="InterPro"/>
</dbReference>
<dbReference type="InterPro" id="IPR036412">
    <property type="entry name" value="HAD-like_sf"/>
</dbReference>
<dbReference type="Pfam" id="PF00211">
    <property type="entry name" value="Guanylate_cyc"/>
    <property type="match status" value="2"/>
</dbReference>
<reference evidence="10 11" key="1">
    <citation type="submission" date="2018-08" db="EMBL/GenBank/DDBJ databases">
        <title>Aphanomyces genome sequencing and annotation.</title>
        <authorList>
            <person name="Minardi D."/>
            <person name="Oidtmann B."/>
            <person name="Van Der Giezen M."/>
            <person name="Studholme D.J."/>
        </authorList>
    </citation>
    <scope>NUCLEOTIDE SEQUENCE [LARGE SCALE GENOMIC DNA]</scope>
    <source>
        <strain evidence="10 11">Si</strain>
    </source>
</reference>
<dbReference type="InterPro" id="IPR001757">
    <property type="entry name" value="P_typ_ATPase"/>
</dbReference>
<feature type="region of interest" description="Disordered" evidence="7">
    <location>
        <begin position="1109"/>
        <end position="1128"/>
    </location>
</feature>
<feature type="transmembrane region" description="Helical" evidence="8">
    <location>
        <begin position="719"/>
        <end position="740"/>
    </location>
</feature>
<dbReference type="InterPro" id="IPR032631">
    <property type="entry name" value="P-type_ATPase_N"/>
</dbReference>
<dbReference type="EMBL" id="QUTB01006428">
    <property type="protein sequence ID" value="RHY50047.1"/>
    <property type="molecule type" value="Genomic_DNA"/>
</dbReference>
<evidence type="ECO:0000256" key="7">
    <source>
        <dbReference type="SAM" id="MobiDB-lite"/>
    </source>
</evidence>
<feature type="transmembrane region" description="Helical" evidence="8">
    <location>
        <begin position="315"/>
        <end position="338"/>
    </location>
</feature>
<dbReference type="InterPro" id="IPR032630">
    <property type="entry name" value="P_typ_ATPase_c"/>
</dbReference>
<evidence type="ECO:0000256" key="3">
    <source>
        <dbReference type="ARBA" id="ARBA00022723"/>
    </source>
</evidence>
<feature type="transmembrane region" description="Helical" evidence="8">
    <location>
        <begin position="1609"/>
        <end position="1631"/>
    </location>
</feature>
<protein>
    <recommendedName>
        <fullName evidence="9">Guanylate cyclase domain-containing protein</fullName>
    </recommendedName>
</protein>
<dbReference type="Gene3D" id="3.40.50.1000">
    <property type="entry name" value="HAD superfamily/HAD-like"/>
    <property type="match status" value="1"/>
</dbReference>
<keyword evidence="4" id="KW-0460">Magnesium</keyword>
<organism evidence="10 11">
    <name type="scientific">Aphanomyces astaci</name>
    <name type="common">Crayfish plague agent</name>
    <dbReference type="NCBI Taxonomy" id="112090"/>
    <lineage>
        <taxon>Eukaryota</taxon>
        <taxon>Sar</taxon>
        <taxon>Stramenopiles</taxon>
        <taxon>Oomycota</taxon>
        <taxon>Saprolegniomycetes</taxon>
        <taxon>Saprolegniales</taxon>
        <taxon>Verrucalvaceae</taxon>
        <taxon>Aphanomyces</taxon>
    </lineage>
</organism>
<dbReference type="VEuPathDB" id="FungiDB:H257_04641"/>
<dbReference type="PANTHER" id="PTHR24092">
    <property type="entry name" value="PROBABLE PHOSPHOLIPID-TRANSPORTING ATPASE"/>
    <property type="match status" value="1"/>
</dbReference>
<feature type="compositionally biased region" description="Basic and acidic residues" evidence="7">
    <location>
        <begin position="1984"/>
        <end position="1994"/>
    </location>
</feature>
<keyword evidence="5 8" id="KW-1133">Transmembrane helix</keyword>
<name>A0A3R6ZDU4_APHAT</name>
<keyword evidence="2 8" id="KW-0812">Transmembrane</keyword>
<evidence type="ECO:0000313" key="11">
    <source>
        <dbReference type="Proteomes" id="UP000283543"/>
    </source>
</evidence>
<feature type="transmembrane region" description="Helical" evidence="8">
    <location>
        <begin position="1213"/>
        <end position="1232"/>
    </location>
</feature>
<dbReference type="SUPFAM" id="SSF55073">
    <property type="entry name" value="Nucleotide cyclase"/>
    <property type="match status" value="2"/>
</dbReference>
<gene>
    <name evidence="10" type="ORF">DYB34_002587</name>
</gene>
<evidence type="ECO:0000256" key="5">
    <source>
        <dbReference type="ARBA" id="ARBA00022989"/>
    </source>
</evidence>
<dbReference type="Pfam" id="PF16209">
    <property type="entry name" value="PhoLip_ATPase_N"/>
    <property type="match status" value="1"/>
</dbReference>
<feature type="transmembrane region" description="Helical" evidence="8">
    <location>
        <begin position="830"/>
        <end position="851"/>
    </location>
</feature>
<proteinExistence type="predicted"/>
<evidence type="ECO:0000256" key="8">
    <source>
        <dbReference type="SAM" id="Phobius"/>
    </source>
</evidence>
<feature type="transmembrane region" description="Helical" evidence="8">
    <location>
        <begin position="909"/>
        <end position="933"/>
    </location>
</feature>
<dbReference type="GO" id="GO:0005524">
    <property type="term" value="F:ATP binding"/>
    <property type="evidence" value="ECO:0007669"/>
    <property type="project" value="InterPro"/>
</dbReference>
<dbReference type="CDD" id="cd07302">
    <property type="entry name" value="CHD"/>
    <property type="match status" value="2"/>
</dbReference>
<dbReference type="SUPFAM" id="SSF56784">
    <property type="entry name" value="HAD-like"/>
    <property type="match status" value="1"/>
</dbReference>
<dbReference type="Pfam" id="PF16212">
    <property type="entry name" value="PhoLip_ATPase_C"/>
    <property type="match status" value="1"/>
</dbReference>
<dbReference type="GO" id="GO:0005886">
    <property type="term" value="C:plasma membrane"/>
    <property type="evidence" value="ECO:0007669"/>
    <property type="project" value="TreeGrafter"/>
</dbReference>
<dbReference type="SUPFAM" id="SSF81665">
    <property type="entry name" value="Calcium ATPase, transmembrane domain M"/>
    <property type="match status" value="1"/>
</dbReference>
<comment type="caution">
    <text evidence="10">The sequence shown here is derived from an EMBL/GenBank/DDBJ whole genome shotgun (WGS) entry which is preliminary data.</text>
</comment>
<feature type="transmembrane region" description="Helical" evidence="8">
    <location>
        <begin position="863"/>
        <end position="889"/>
    </location>
</feature>
<dbReference type="GO" id="GO:0045332">
    <property type="term" value="P:phospholipid translocation"/>
    <property type="evidence" value="ECO:0007669"/>
    <property type="project" value="TreeGrafter"/>
</dbReference>
<dbReference type="Gene3D" id="3.30.70.1230">
    <property type="entry name" value="Nucleotide cyclase"/>
    <property type="match status" value="2"/>
</dbReference>
<dbReference type="PROSITE" id="PS50125">
    <property type="entry name" value="GUANYLATE_CYCLASE_2"/>
    <property type="match status" value="2"/>
</dbReference>
<dbReference type="InterPro" id="IPR023298">
    <property type="entry name" value="ATPase_P-typ_TM_dom_sf"/>
</dbReference>
<feature type="transmembrane region" description="Helical" evidence="8">
    <location>
        <begin position="752"/>
        <end position="772"/>
    </location>
</feature>
<evidence type="ECO:0000256" key="6">
    <source>
        <dbReference type="ARBA" id="ARBA00023136"/>
    </source>
</evidence>
<feature type="region of interest" description="Disordered" evidence="7">
    <location>
        <begin position="980"/>
        <end position="1004"/>
    </location>
</feature>
<dbReference type="InterPro" id="IPR008250">
    <property type="entry name" value="ATPase_P-typ_transduc_dom_A_sf"/>
</dbReference>
<dbReference type="Gene3D" id="2.70.150.10">
    <property type="entry name" value="Calcium-transporting ATPase, cytoplasmic transduction domain A"/>
    <property type="match status" value="1"/>
</dbReference>
<accession>A0A3R6ZDU4</accession>
<feature type="transmembrane region" description="Helical" evidence="8">
    <location>
        <begin position="104"/>
        <end position="123"/>
    </location>
</feature>
<dbReference type="SUPFAM" id="SSF81653">
    <property type="entry name" value="Calcium ATPase, transduction domain A"/>
    <property type="match status" value="1"/>
</dbReference>
<feature type="transmembrane region" description="Helical" evidence="8">
    <location>
        <begin position="799"/>
        <end position="818"/>
    </location>
</feature>
<dbReference type="GO" id="GO:0009190">
    <property type="term" value="P:cyclic nucleotide biosynthetic process"/>
    <property type="evidence" value="ECO:0007669"/>
    <property type="project" value="InterPro"/>
</dbReference>
<feature type="region of interest" description="Disordered" evidence="7">
    <location>
        <begin position="1984"/>
        <end position="2014"/>
    </location>
</feature>